<evidence type="ECO:0000313" key="3">
    <source>
        <dbReference type="Proteomes" id="UP001138661"/>
    </source>
</evidence>
<dbReference type="Proteomes" id="UP001138661">
    <property type="component" value="Unassembled WGS sequence"/>
</dbReference>
<feature type="region of interest" description="Disordered" evidence="1">
    <location>
        <begin position="114"/>
        <end position="142"/>
    </location>
</feature>
<comment type="caution">
    <text evidence="2">The sequence shown here is derived from an EMBL/GenBank/DDBJ whole genome shotgun (WGS) entry which is preliminary data.</text>
</comment>
<gene>
    <name evidence="2" type="ORF">KX928_23165</name>
</gene>
<accession>A0A9X1K0W3</accession>
<name>A0A9X1K0W3_9RHOB</name>
<protein>
    <submittedName>
        <fullName evidence="2">Uncharacterized protein</fullName>
    </submittedName>
</protein>
<reference evidence="2" key="1">
    <citation type="submission" date="2021-07" db="EMBL/GenBank/DDBJ databases">
        <title>Roseobacter insulae sp. nov., isolated from a tidal flat.</title>
        <authorList>
            <person name="Park S."/>
            <person name="Yoon J.-H."/>
        </authorList>
    </citation>
    <scope>NUCLEOTIDE SEQUENCE</scope>
    <source>
        <strain evidence="2">YSTF-M11</strain>
    </source>
</reference>
<keyword evidence="3" id="KW-1185">Reference proteome</keyword>
<evidence type="ECO:0000313" key="2">
    <source>
        <dbReference type="EMBL" id="MBW4710700.1"/>
    </source>
</evidence>
<dbReference type="RefSeq" id="WP_219507776.1">
    <property type="nucleotide sequence ID" value="NZ_JAHXDN010000010.1"/>
</dbReference>
<proteinExistence type="predicted"/>
<dbReference type="AlphaFoldDB" id="A0A9X1K0W3"/>
<organism evidence="2 3">
    <name type="scientific">Roseobacter insulae</name>
    <dbReference type="NCBI Taxonomy" id="2859783"/>
    <lineage>
        <taxon>Bacteria</taxon>
        <taxon>Pseudomonadati</taxon>
        <taxon>Pseudomonadota</taxon>
        <taxon>Alphaproteobacteria</taxon>
        <taxon>Rhodobacterales</taxon>
        <taxon>Roseobacteraceae</taxon>
        <taxon>Roseobacter</taxon>
    </lineage>
</organism>
<feature type="region of interest" description="Disordered" evidence="1">
    <location>
        <begin position="1"/>
        <end position="52"/>
    </location>
</feature>
<evidence type="ECO:0000256" key="1">
    <source>
        <dbReference type="SAM" id="MobiDB-lite"/>
    </source>
</evidence>
<dbReference type="EMBL" id="JAHXDN010000010">
    <property type="protein sequence ID" value="MBW4710700.1"/>
    <property type="molecule type" value="Genomic_DNA"/>
</dbReference>
<feature type="compositionally biased region" description="Basic and acidic residues" evidence="1">
    <location>
        <begin position="129"/>
        <end position="142"/>
    </location>
</feature>
<sequence>MTKKQLQSVAGKMGSAKADRSFEQFQPKAQPNKAALATRKPKSGWLNDPRKEREREKIGGGFFIFRRGGRTGRIRPSKWPFEYRNLKDATDRADILARRFPGETFIVVGELEAVHVSPGPTASGPDAPGRPDGRRKEEKKNV</sequence>